<feature type="region of interest" description="Disordered" evidence="7">
    <location>
        <begin position="507"/>
        <end position="526"/>
    </location>
</feature>
<sequence>MDVDTVLTDFEGSQPDELITFFSTLANNVEMQNALFSAVNDERILESGQSQLLTRLLTLLLAWHRTSGSPGAPVEKHAPVCWQYVPPLVALYLIARQSVSLRAQAGRTIEASLLTLYHAELIDRAGEPTTSNVQIGSLAQSSLYHDGARVEHASENLPAGVPGGLTFKLPIHPALGSRVTALSRWLLIEGLYRVFNGVLADLSKVGVEQFARNTLRLLQRGGGNPVAAAKDKGVVRVILNGPVLQEMLYGAYFCIYNGFQTLGTQMVEAIRQRGCAMASPELLLTVNAIRTLVLTSGPSQLPSATSITTPSQIAKNMITNASFRAKKMGDDIPKVEGDPVHPPDPHTDMAHKLANMTSITEELTEEVIEKKISGQPAPVTGEAAKTPKDKIKAKLSNINTGILNLKRLSESDRDSDHRSSKQLGMELKKMDKQKGGSSLSGSTGAGSAAGGMPSDAASETSSNAGMSKKEKKSAKEKNAPKSSVERSSGNNSEIDSIEQIEALIQKGRVPAETVTIHSPESGTTIF</sequence>
<comment type="subcellular location">
    <subcellularLocation>
        <location evidence="1">Cell membrane</location>
    </subcellularLocation>
    <subcellularLocation>
        <location evidence="2">Cytoplasm</location>
        <location evidence="2">Cytosol</location>
    </subcellularLocation>
</comment>
<feature type="compositionally biased region" description="Polar residues" evidence="7">
    <location>
        <begin position="515"/>
        <end position="526"/>
    </location>
</feature>
<evidence type="ECO:0000256" key="7">
    <source>
        <dbReference type="SAM" id="MobiDB-lite"/>
    </source>
</evidence>
<dbReference type="GO" id="GO:0005829">
    <property type="term" value="C:cytosol"/>
    <property type="evidence" value="ECO:0007669"/>
    <property type="project" value="UniProtKB-SubCell"/>
</dbReference>
<feature type="region of interest" description="Disordered" evidence="7">
    <location>
        <begin position="409"/>
        <end position="498"/>
    </location>
</feature>
<comment type="similarity">
    <text evidence="6">Belongs to the Hyccin family.</text>
</comment>
<dbReference type="Proteomes" id="UP000318571">
    <property type="component" value="Chromosome 1"/>
</dbReference>
<evidence type="ECO:0000256" key="4">
    <source>
        <dbReference type="ARBA" id="ARBA00022490"/>
    </source>
</evidence>
<dbReference type="EMBL" id="VCGU01000010">
    <property type="protein sequence ID" value="TRY68374.1"/>
    <property type="molecule type" value="Genomic_DNA"/>
</dbReference>
<keyword evidence="9" id="KW-1185">Reference proteome</keyword>
<dbReference type="PANTHER" id="PTHR31220">
    <property type="entry name" value="HYCCIN RELATED"/>
    <property type="match status" value="1"/>
</dbReference>
<evidence type="ECO:0000313" key="8">
    <source>
        <dbReference type="EMBL" id="TRY68374.1"/>
    </source>
</evidence>
<feature type="compositionally biased region" description="Polar residues" evidence="7">
    <location>
        <begin position="485"/>
        <end position="494"/>
    </location>
</feature>
<dbReference type="STRING" id="6832.A0A553NSG3"/>
<keyword evidence="4" id="KW-0963">Cytoplasm</keyword>
<protein>
    <recommendedName>
        <fullName evidence="10">Hyccin</fullName>
    </recommendedName>
</protein>
<evidence type="ECO:0000313" key="9">
    <source>
        <dbReference type="Proteomes" id="UP000318571"/>
    </source>
</evidence>
<organism evidence="8 9">
    <name type="scientific">Tigriopus californicus</name>
    <name type="common">Marine copepod</name>
    <dbReference type="NCBI Taxonomy" id="6832"/>
    <lineage>
        <taxon>Eukaryota</taxon>
        <taxon>Metazoa</taxon>
        <taxon>Ecdysozoa</taxon>
        <taxon>Arthropoda</taxon>
        <taxon>Crustacea</taxon>
        <taxon>Multicrustacea</taxon>
        <taxon>Hexanauplia</taxon>
        <taxon>Copepoda</taxon>
        <taxon>Harpacticoida</taxon>
        <taxon>Harpacticidae</taxon>
        <taxon>Tigriopus</taxon>
    </lineage>
</organism>
<evidence type="ECO:0000256" key="6">
    <source>
        <dbReference type="ARBA" id="ARBA00034482"/>
    </source>
</evidence>
<proteinExistence type="inferred from homology"/>
<name>A0A553NSG3_TIGCA</name>
<feature type="compositionally biased region" description="Basic and acidic residues" evidence="7">
    <location>
        <begin position="409"/>
        <end position="419"/>
    </location>
</feature>
<feature type="region of interest" description="Disordered" evidence="7">
    <location>
        <begin position="372"/>
        <end position="392"/>
    </location>
</feature>
<dbReference type="GO" id="GO:0005886">
    <property type="term" value="C:plasma membrane"/>
    <property type="evidence" value="ECO:0007669"/>
    <property type="project" value="UniProtKB-SubCell"/>
</dbReference>
<gene>
    <name evidence="8" type="ORF">TCAL_12213</name>
</gene>
<dbReference type="GO" id="GO:0072659">
    <property type="term" value="P:protein localization to plasma membrane"/>
    <property type="evidence" value="ECO:0007669"/>
    <property type="project" value="TreeGrafter"/>
</dbReference>
<evidence type="ECO:0000256" key="2">
    <source>
        <dbReference type="ARBA" id="ARBA00004514"/>
    </source>
</evidence>
<evidence type="ECO:0000256" key="5">
    <source>
        <dbReference type="ARBA" id="ARBA00023136"/>
    </source>
</evidence>
<dbReference type="OMA" id="CIYNELA"/>
<dbReference type="GO" id="GO:0046854">
    <property type="term" value="P:phosphatidylinositol phosphate biosynthetic process"/>
    <property type="evidence" value="ECO:0007669"/>
    <property type="project" value="TreeGrafter"/>
</dbReference>
<evidence type="ECO:0000256" key="1">
    <source>
        <dbReference type="ARBA" id="ARBA00004236"/>
    </source>
</evidence>
<accession>A0A553NSG3</accession>
<dbReference type="Pfam" id="PF09790">
    <property type="entry name" value="Hyccin"/>
    <property type="match status" value="1"/>
</dbReference>
<dbReference type="OrthoDB" id="18937at2759"/>
<dbReference type="AlphaFoldDB" id="A0A553NSG3"/>
<keyword evidence="5" id="KW-0472">Membrane</keyword>
<evidence type="ECO:0000256" key="3">
    <source>
        <dbReference type="ARBA" id="ARBA00022475"/>
    </source>
</evidence>
<dbReference type="PANTHER" id="PTHR31220:SF1">
    <property type="entry name" value="GH21176P"/>
    <property type="match status" value="1"/>
</dbReference>
<keyword evidence="3" id="KW-1003">Cell membrane</keyword>
<comment type="caution">
    <text evidence="8">The sequence shown here is derived from an EMBL/GenBank/DDBJ whole genome shotgun (WGS) entry which is preliminary data.</text>
</comment>
<evidence type="ECO:0008006" key="10">
    <source>
        <dbReference type="Google" id="ProtNLM"/>
    </source>
</evidence>
<reference evidence="8 9" key="1">
    <citation type="journal article" date="2018" name="Nat. Ecol. Evol.">
        <title>Genomic signatures of mitonuclear coevolution across populations of Tigriopus californicus.</title>
        <authorList>
            <person name="Barreto F.S."/>
            <person name="Watson E.T."/>
            <person name="Lima T.G."/>
            <person name="Willett C.S."/>
            <person name="Edmands S."/>
            <person name="Li W."/>
            <person name="Burton R.S."/>
        </authorList>
    </citation>
    <scope>NUCLEOTIDE SEQUENCE [LARGE SCALE GENOMIC DNA]</scope>
    <source>
        <strain evidence="8 9">San Diego</strain>
    </source>
</reference>
<dbReference type="InterPro" id="IPR018619">
    <property type="entry name" value="Hyccin"/>
</dbReference>